<organism evidence="1">
    <name type="scientific">Alexandrium andersonii</name>
    <dbReference type="NCBI Taxonomy" id="327968"/>
    <lineage>
        <taxon>Eukaryota</taxon>
        <taxon>Sar</taxon>
        <taxon>Alveolata</taxon>
        <taxon>Dinophyceae</taxon>
        <taxon>Gonyaulacales</taxon>
        <taxon>Pyrocystaceae</taxon>
        <taxon>Alexandrium</taxon>
    </lineage>
</organism>
<dbReference type="AlphaFoldDB" id="A0A7S2N0K2"/>
<reference evidence="1" key="1">
    <citation type="submission" date="2021-01" db="EMBL/GenBank/DDBJ databases">
        <authorList>
            <person name="Corre E."/>
            <person name="Pelletier E."/>
            <person name="Niang G."/>
            <person name="Scheremetjew M."/>
            <person name="Finn R."/>
            <person name="Kale V."/>
            <person name="Holt S."/>
            <person name="Cochrane G."/>
            <person name="Meng A."/>
            <person name="Brown T."/>
            <person name="Cohen L."/>
        </authorList>
    </citation>
    <scope>NUCLEOTIDE SEQUENCE</scope>
    <source>
        <strain evidence="1">CCMP2222</strain>
    </source>
</reference>
<protein>
    <submittedName>
        <fullName evidence="1">Uncharacterized protein</fullName>
    </submittedName>
</protein>
<gene>
    <name evidence="1" type="ORF">AAND1436_LOCUS39678</name>
</gene>
<sequence>MVQKIPNVTTGNAKEWATDWGEEALEKCKQWLVLEAMCYVVPKADPKQTAKDKVGVYAAGDIVPGDGTVVNGIQWLQVRHEGKDAFILIDGKAVGAKRKFLEPVPG</sequence>
<proteinExistence type="predicted"/>
<evidence type="ECO:0000313" key="1">
    <source>
        <dbReference type="EMBL" id="CAD9512504.1"/>
    </source>
</evidence>
<name>A0A7S2N0K2_9DINO</name>
<accession>A0A7S2N0K2</accession>
<dbReference type="EMBL" id="HBGQ01082952">
    <property type="protein sequence ID" value="CAD9512504.1"/>
    <property type="molecule type" value="Transcribed_RNA"/>
</dbReference>